<proteinExistence type="inferred from homology"/>
<dbReference type="GO" id="GO:0020037">
    <property type="term" value="F:heme binding"/>
    <property type="evidence" value="ECO:0007669"/>
    <property type="project" value="InterPro"/>
</dbReference>
<feature type="region of interest" description="Disordered" evidence="14">
    <location>
        <begin position="96"/>
        <end position="121"/>
    </location>
</feature>
<evidence type="ECO:0000256" key="12">
    <source>
        <dbReference type="ARBA" id="ARBA00048118"/>
    </source>
</evidence>
<evidence type="ECO:0000256" key="7">
    <source>
        <dbReference type="ARBA" id="ARBA00022617"/>
    </source>
</evidence>
<evidence type="ECO:0000256" key="2">
    <source>
        <dbReference type="ARBA" id="ARBA00004123"/>
    </source>
</evidence>
<accession>A0A7J0EUB5</accession>
<keyword evidence="9" id="KW-0560">Oxidoreductase</keyword>
<gene>
    <name evidence="16" type="ORF">Acr_07g0001590</name>
</gene>
<sequence>MASSQYFFDCQALQQQQWYEREAALAEIDYSRKKLLKKLKEYKGEDLDVILEATAFASETVEDSNDLLLPPYPSRPDNGYLSLFPSTHKFSQNWLTTGDSKTETKKNLQESERNQVQSGSQNPTKGFGLLINRAAKTVVTLVGVISVLALGGFELRLRKRDKEIKFFDLFQQRGTEVEREMVQCPPGKIIVVEGGEARCLVKERTEIPFESVIATPDVNYGLLDPYIMNLLNIKAPGSNATMILSHGTHMGAALDFSKISVSRSKFLGWPVEFSWGRRYASGCRLHSKTNRMVTSVERNQRWEVKAFTEEQEALVVKSWKSMKNNAGELGLKFFLRIFEIAPSAKKLFTFLKDSDVPVEQNPKLKPHAVTVFVMTCESAVQLRKAGKVTVKESTLKDLGATHFKYGVADEHYEVTKFALLETIKEAVPEMWSPEMKNAWGEAYDQLAAAIKNEMKPPSQIS</sequence>
<dbReference type="CDD" id="cd14784">
    <property type="entry name" value="class1_nsHb-like"/>
    <property type="match status" value="1"/>
</dbReference>
<comment type="catalytic activity">
    <reaction evidence="12">
        <text>Fe(III)-heme b-[protein] + nitric oxide + H2O = Fe(II)-heme b-[protein] + nitrite + 2 H(+)</text>
        <dbReference type="Rhea" id="RHEA:77711"/>
        <dbReference type="Rhea" id="RHEA-COMP:18975"/>
        <dbReference type="Rhea" id="RHEA-COMP:18976"/>
        <dbReference type="ChEBI" id="CHEBI:15377"/>
        <dbReference type="ChEBI" id="CHEBI:15378"/>
        <dbReference type="ChEBI" id="CHEBI:16301"/>
        <dbReference type="ChEBI" id="CHEBI:16480"/>
        <dbReference type="ChEBI" id="CHEBI:55376"/>
        <dbReference type="ChEBI" id="CHEBI:60344"/>
    </reaction>
    <physiologicalReaction direction="right-to-left" evidence="12">
        <dbReference type="Rhea" id="RHEA:77713"/>
    </physiologicalReaction>
</comment>
<dbReference type="Gene3D" id="1.10.490.10">
    <property type="entry name" value="Globins"/>
    <property type="match status" value="1"/>
</dbReference>
<dbReference type="GO" id="GO:0019825">
    <property type="term" value="F:oxygen binding"/>
    <property type="evidence" value="ECO:0007669"/>
    <property type="project" value="InterPro"/>
</dbReference>
<evidence type="ECO:0000259" key="15">
    <source>
        <dbReference type="PROSITE" id="PS01033"/>
    </source>
</evidence>
<evidence type="ECO:0000256" key="5">
    <source>
        <dbReference type="ARBA" id="ARBA00011738"/>
    </source>
</evidence>
<evidence type="ECO:0000256" key="1">
    <source>
        <dbReference type="ARBA" id="ARBA00001970"/>
    </source>
</evidence>
<dbReference type="GO" id="GO:0005737">
    <property type="term" value="C:cytoplasm"/>
    <property type="evidence" value="ECO:0007669"/>
    <property type="project" value="UniProtKB-SubCell"/>
</dbReference>
<protein>
    <submittedName>
        <fullName evidence="16">Hemoglobin 1</fullName>
    </submittedName>
</protein>
<comment type="cofactor">
    <cofactor evidence="1">
        <name>heme b</name>
        <dbReference type="ChEBI" id="CHEBI:60344"/>
    </cofactor>
</comment>
<dbReference type="PROSITE" id="PS00208">
    <property type="entry name" value="PLANT_GLOBIN"/>
    <property type="match status" value="1"/>
</dbReference>
<organism evidence="16 17">
    <name type="scientific">Actinidia rufa</name>
    <dbReference type="NCBI Taxonomy" id="165716"/>
    <lineage>
        <taxon>Eukaryota</taxon>
        <taxon>Viridiplantae</taxon>
        <taxon>Streptophyta</taxon>
        <taxon>Embryophyta</taxon>
        <taxon>Tracheophyta</taxon>
        <taxon>Spermatophyta</taxon>
        <taxon>Magnoliopsida</taxon>
        <taxon>eudicotyledons</taxon>
        <taxon>Gunneridae</taxon>
        <taxon>Pentapetalae</taxon>
        <taxon>asterids</taxon>
        <taxon>Ericales</taxon>
        <taxon>Actinidiaceae</taxon>
        <taxon>Actinidia</taxon>
    </lineage>
</organism>
<dbReference type="InterPro" id="IPR001032">
    <property type="entry name" value="Leghaemoglobin-like"/>
</dbReference>
<comment type="subunit">
    <text evidence="5">Homodimer.</text>
</comment>
<keyword evidence="10 13" id="KW-0408">Iron</keyword>
<keyword evidence="6" id="KW-0963">Cytoplasm</keyword>
<dbReference type="InterPro" id="IPR009050">
    <property type="entry name" value="Globin-like_sf"/>
</dbReference>
<dbReference type="OrthoDB" id="436496at2759"/>
<dbReference type="GO" id="GO:0016491">
    <property type="term" value="F:oxidoreductase activity"/>
    <property type="evidence" value="ECO:0007669"/>
    <property type="project" value="UniProtKB-KW"/>
</dbReference>
<dbReference type="PANTHER" id="PTHR22924">
    <property type="entry name" value="LEGHEMOGLOBIN-RELATED"/>
    <property type="match status" value="1"/>
</dbReference>
<evidence type="ECO:0000256" key="9">
    <source>
        <dbReference type="ARBA" id="ARBA00023002"/>
    </source>
</evidence>
<keyword evidence="7 13" id="KW-0349">Heme</keyword>
<evidence type="ECO:0000256" key="10">
    <source>
        <dbReference type="ARBA" id="ARBA00023004"/>
    </source>
</evidence>
<evidence type="ECO:0000256" key="8">
    <source>
        <dbReference type="ARBA" id="ARBA00022723"/>
    </source>
</evidence>
<dbReference type="EMBL" id="BJWL01000007">
    <property type="protein sequence ID" value="GFY89962.1"/>
    <property type="molecule type" value="Genomic_DNA"/>
</dbReference>
<comment type="similarity">
    <text evidence="4 13">Belongs to the plant globin family.</text>
</comment>
<evidence type="ECO:0000256" key="3">
    <source>
        <dbReference type="ARBA" id="ARBA00004496"/>
    </source>
</evidence>
<reference evidence="16 17" key="1">
    <citation type="submission" date="2019-07" db="EMBL/GenBank/DDBJ databases">
        <title>De Novo Assembly of kiwifruit Actinidia rufa.</title>
        <authorList>
            <person name="Sugita-Konishi S."/>
            <person name="Sato K."/>
            <person name="Mori E."/>
            <person name="Abe Y."/>
            <person name="Kisaki G."/>
            <person name="Hamano K."/>
            <person name="Suezawa K."/>
            <person name="Otani M."/>
            <person name="Fukuda T."/>
            <person name="Manabe T."/>
            <person name="Gomi K."/>
            <person name="Tabuchi M."/>
            <person name="Akimitsu K."/>
            <person name="Kataoka I."/>
        </authorList>
    </citation>
    <scope>NUCLEOTIDE SEQUENCE [LARGE SCALE GENOMIC DNA]</scope>
    <source>
        <strain evidence="17">cv. Fuchu</strain>
    </source>
</reference>
<dbReference type="InterPro" id="IPR019824">
    <property type="entry name" value="Leghaemoglobin_Fe_BS"/>
</dbReference>
<evidence type="ECO:0000313" key="16">
    <source>
        <dbReference type="EMBL" id="GFY89962.1"/>
    </source>
</evidence>
<keyword evidence="17" id="KW-1185">Reference proteome</keyword>
<comment type="subcellular location">
    <subcellularLocation>
        <location evidence="3">Cytoplasm</location>
    </subcellularLocation>
    <subcellularLocation>
        <location evidence="2">Nucleus</location>
    </subcellularLocation>
</comment>
<evidence type="ECO:0000256" key="11">
    <source>
        <dbReference type="ARBA" id="ARBA00023242"/>
    </source>
</evidence>
<dbReference type="PRINTS" id="PR00188">
    <property type="entry name" value="PLANTGLOBIN"/>
</dbReference>
<dbReference type="PROSITE" id="PS01033">
    <property type="entry name" value="GLOBIN"/>
    <property type="match status" value="1"/>
</dbReference>
<keyword evidence="11" id="KW-0539">Nucleus</keyword>
<dbReference type="AlphaFoldDB" id="A0A7J0EUB5"/>
<name>A0A7J0EUB5_9ERIC</name>
<feature type="domain" description="Globin" evidence="15">
    <location>
        <begin position="306"/>
        <end position="455"/>
    </location>
</feature>
<dbReference type="InterPro" id="IPR012292">
    <property type="entry name" value="Globin/Proto"/>
</dbReference>
<evidence type="ECO:0000256" key="6">
    <source>
        <dbReference type="ARBA" id="ARBA00022490"/>
    </source>
</evidence>
<dbReference type="PANTHER" id="PTHR22924:SF98">
    <property type="entry name" value="NON-SYMBIOTIC HEMOGLOBIN 3"/>
    <property type="match status" value="1"/>
</dbReference>
<evidence type="ECO:0000256" key="14">
    <source>
        <dbReference type="SAM" id="MobiDB-lite"/>
    </source>
</evidence>
<dbReference type="SUPFAM" id="SSF46458">
    <property type="entry name" value="Globin-like"/>
    <property type="match status" value="1"/>
</dbReference>
<dbReference type="GO" id="GO:0046872">
    <property type="term" value="F:metal ion binding"/>
    <property type="evidence" value="ECO:0007669"/>
    <property type="project" value="UniProtKB-KW"/>
</dbReference>
<evidence type="ECO:0000256" key="4">
    <source>
        <dbReference type="ARBA" id="ARBA00007609"/>
    </source>
</evidence>
<dbReference type="Pfam" id="PF00042">
    <property type="entry name" value="Globin"/>
    <property type="match status" value="1"/>
</dbReference>
<dbReference type="GO" id="GO:0005634">
    <property type="term" value="C:nucleus"/>
    <property type="evidence" value="ECO:0007669"/>
    <property type="project" value="UniProtKB-SubCell"/>
</dbReference>
<evidence type="ECO:0000313" key="17">
    <source>
        <dbReference type="Proteomes" id="UP000585474"/>
    </source>
</evidence>
<keyword evidence="8 13" id="KW-0479">Metal-binding</keyword>
<dbReference type="InterPro" id="IPR000971">
    <property type="entry name" value="Globin"/>
</dbReference>
<comment type="caution">
    <text evidence="16">The sequence shown here is derived from an EMBL/GenBank/DDBJ whole genome shotgun (WGS) entry which is preliminary data.</text>
</comment>
<evidence type="ECO:0000256" key="13">
    <source>
        <dbReference type="RuleBase" id="RU000625"/>
    </source>
</evidence>
<dbReference type="Proteomes" id="UP000585474">
    <property type="component" value="Unassembled WGS sequence"/>
</dbReference>
<feature type="compositionally biased region" description="Basic and acidic residues" evidence="14">
    <location>
        <begin position="100"/>
        <end position="113"/>
    </location>
</feature>